<dbReference type="Gene3D" id="3.20.20.150">
    <property type="entry name" value="Divalent-metal-dependent TIM barrel enzymes"/>
    <property type="match status" value="1"/>
</dbReference>
<dbReference type="EMBL" id="JBDXSU010000004">
    <property type="protein sequence ID" value="MFB5189798.1"/>
    <property type="molecule type" value="Genomic_DNA"/>
</dbReference>
<gene>
    <name evidence="2" type="ORF">KKP3000_003186</name>
</gene>
<evidence type="ECO:0000313" key="2">
    <source>
        <dbReference type="EMBL" id="MFB5189798.1"/>
    </source>
</evidence>
<dbReference type="PANTHER" id="PTHR12110:SF53">
    <property type="entry name" value="BLR5974 PROTEIN"/>
    <property type="match status" value="1"/>
</dbReference>
<dbReference type="InterPro" id="IPR050312">
    <property type="entry name" value="IolE/XylAMocC-like"/>
</dbReference>
<dbReference type="InterPro" id="IPR013022">
    <property type="entry name" value="Xyl_isomerase-like_TIM-brl"/>
</dbReference>
<dbReference type="Pfam" id="PF01261">
    <property type="entry name" value="AP_endonuc_2"/>
    <property type="match status" value="1"/>
</dbReference>
<reference evidence="2 3" key="1">
    <citation type="journal article" date="2024" name="Int. J. Mol. Sci.">
        <title>Exploration of Alicyclobacillus spp. Genome in Search of Antibiotic Resistance.</title>
        <authorList>
            <person name="Bucka-Kolendo J."/>
            <person name="Kiousi D.E."/>
            <person name="Dekowska A."/>
            <person name="Mikolajczuk-Szczyrba A."/>
            <person name="Karadedos D.M."/>
            <person name="Michael P."/>
            <person name="Galanis A."/>
            <person name="Sokolowska B."/>
        </authorList>
    </citation>
    <scope>NUCLEOTIDE SEQUENCE [LARGE SCALE GENOMIC DNA]</scope>
    <source>
        <strain evidence="2 3">KKP 3000</strain>
    </source>
</reference>
<sequence>MRLGLSMYGTVFSMGLHPESERVTITALDLLQQALRMGLSGVELPAQLLDDTNIDAVKRFAREHGMFINVDTGGYHPEKLSNVIELSARVGAETVRTVVGGADFGGDRRPMAGRWSEFLRDVLAAFKEATRVAEQVGVDFAIENHQDLASEELVWLCESIGSTRFGINLDTGNPLATAEEPFTFFERVAPYLKNVHLKDYDIFLSDEGYRLVRCPLGQGVIDFPGLFQMISSHTPNMTMAIELGALEARHVRVLADDFWPLYPQRSAAQLAHVIRFVRDNARIAGDWRTPYERGESTEEISRYEEHQLAASLAYLKGLDSSLWETRQPAR</sequence>
<dbReference type="PANTHER" id="PTHR12110">
    <property type="entry name" value="HYDROXYPYRUVATE ISOMERASE"/>
    <property type="match status" value="1"/>
</dbReference>
<organism evidence="2 3">
    <name type="scientific">Alicyclobacillus fastidiosus</name>
    <dbReference type="NCBI Taxonomy" id="392011"/>
    <lineage>
        <taxon>Bacteria</taxon>
        <taxon>Bacillati</taxon>
        <taxon>Bacillota</taxon>
        <taxon>Bacilli</taxon>
        <taxon>Bacillales</taxon>
        <taxon>Alicyclobacillaceae</taxon>
        <taxon>Alicyclobacillus</taxon>
    </lineage>
</organism>
<feature type="domain" description="Xylose isomerase-like TIM barrel" evidence="1">
    <location>
        <begin position="32"/>
        <end position="242"/>
    </location>
</feature>
<comment type="caution">
    <text evidence="2">The sequence shown here is derived from an EMBL/GenBank/DDBJ whole genome shotgun (WGS) entry which is preliminary data.</text>
</comment>
<evidence type="ECO:0000259" key="1">
    <source>
        <dbReference type="Pfam" id="PF01261"/>
    </source>
</evidence>
<proteinExistence type="predicted"/>
<protein>
    <submittedName>
        <fullName evidence="2">Sugar phosphate isomerase/epimerase family protein</fullName>
    </submittedName>
</protein>
<evidence type="ECO:0000313" key="3">
    <source>
        <dbReference type="Proteomes" id="UP001579974"/>
    </source>
</evidence>
<dbReference type="RefSeq" id="WP_275476386.1">
    <property type="nucleotide sequence ID" value="NZ_CP162940.1"/>
</dbReference>
<keyword evidence="3" id="KW-1185">Reference proteome</keyword>
<keyword evidence="2" id="KW-0413">Isomerase</keyword>
<accession>A0ABV5AC82</accession>
<dbReference type="SUPFAM" id="SSF51658">
    <property type="entry name" value="Xylose isomerase-like"/>
    <property type="match status" value="1"/>
</dbReference>
<name>A0ABV5AC82_9BACL</name>
<dbReference type="InterPro" id="IPR036237">
    <property type="entry name" value="Xyl_isomerase-like_sf"/>
</dbReference>
<dbReference type="GO" id="GO:0016853">
    <property type="term" value="F:isomerase activity"/>
    <property type="evidence" value="ECO:0007669"/>
    <property type="project" value="UniProtKB-KW"/>
</dbReference>
<dbReference type="Proteomes" id="UP001579974">
    <property type="component" value="Unassembled WGS sequence"/>
</dbReference>